<organism evidence="2 3">
    <name type="scientific">Acetobacter pasteurianus subsp. pasteurianus</name>
    <dbReference type="NCBI Taxonomy" id="481145"/>
    <lineage>
        <taxon>Bacteria</taxon>
        <taxon>Pseudomonadati</taxon>
        <taxon>Pseudomonadota</taxon>
        <taxon>Alphaproteobacteria</taxon>
        <taxon>Acetobacterales</taxon>
        <taxon>Acetobacteraceae</taxon>
        <taxon>Acetobacter</taxon>
    </lineage>
</organism>
<evidence type="ECO:0000313" key="2">
    <source>
        <dbReference type="EMBL" id="ARW48123.1"/>
    </source>
</evidence>
<feature type="compositionally biased region" description="Basic and acidic residues" evidence="1">
    <location>
        <begin position="120"/>
        <end position="132"/>
    </location>
</feature>
<protein>
    <submittedName>
        <fullName evidence="2">Uncharacterized protein</fullName>
    </submittedName>
</protein>
<accession>A0A1Y0XYW5</accession>
<dbReference type="AlphaFoldDB" id="A0A1Y0XYW5"/>
<evidence type="ECO:0000313" key="3">
    <source>
        <dbReference type="Proteomes" id="UP000196205"/>
    </source>
</evidence>
<name>A0A1Y0XYW5_ACEPA</name>
<evidence type="ECO:0000256" key="1">
    <source>
        <dbReference type="SAM" id="MobiDB-lite"/>
    </source>
</evidence>
<dbReference type="EMBL" id="CP021509">
    <property type="protein sequence ID" value="ARW48123.1"/>
    <property type="molecule type" value="Genomic_DNA"/>
</dbReference>
<gene>
    <name evidence="2" type="ORF">S1001342_01800</name>
</gene>
<dbReference type="Proteomes" id="UP000196205">
    <property type="component" value="Chromosome"/>
</dbReference>
<proteinExistence type="predicted"/>
<reference evidence="2 3" key="1">
    <citation type="submission" date="2017-05" db="EMBL/GenBank/DDBJ databases">
        <title>Genome sequence of Acetobacter pasteurianus subsp. pasteurianus strain SRCM101342.</title>
        <authorList>
            <person name="Cho S.H."/>
        </authorList>
    </citation>
    <scope>NUCLEOTIDE SEQUENCE [LARGE SCALE GENOMIC DNA]</scope>
    <source>
        <strain evidence="2 3">SRCM101342</strain>
    </source>
</reference>
<feature type="region of interest" description="Disordered" evidence="1">
    <location>
        <begin position="101"/>
        <end position="132"/>
    </location>
</feature>
<sequence length="132" mass="14871">MWNDRAIHALKQSKNDRKFPQMMGAVHTPVRDRLLNMIKREFEPFRFAAEMLARSAMKTPRAARNWLSGTNAPDAEALIELMASCDSIADEVNALVQQRRKEREGEKCRGLNSGSAVSHGSEHTADRLHPST</sequence>